<feature type="domain" description="3-octaprenyl-4-hydroxybenzoate carboxy-lyase-like Rift-related" evidence="1">
    <location>
        <begin position="173"/>
        <end position="316"/>
    </location>
</feature>
<proteinExistence type="predicted"/>
<accession>A0A382IE63</accession>
<reference evidence="2" key="1">
    <citation type="submission" date="2018-05" db="EMBL/GenBank/DDBJ databases">
        <authorList>
            <person name="Lanie J.A."/>
            <person name="Ng W.-L."/>
            <person name="Kazmierczak K.M."/>
            <person name="Andrzejewski T.M."/>
            <person name="Davidsen T.M."/>
            <person name="Wayne K.J."/>
            <person name="Tettelin H."/>
            <person name="Glass J.I."/>
            <person name="Rusch D."/>
            <person name="Podicherti R."/>
            <person name="Tsui H.-C.T."/>
            <person name="Winkler M.E."/>
        </authorList>
    </citation>
    <scope>NUCLEOTIDE SEQUENCE</scope>
</reference>
<dbReference type="PANTHER" id="PTHR30108">
    <property type="entry name" value="3-OCTAPRENYL-4-HYDROXYBENZOATE CARBOXY-LYASE-RELATED"/>
    <property type="match status" value="1"/>
</dbReference>
<sequence length="317" mass="34505">MSKTGSNGFSKLGLSRRDFLATGLAAMSVESMAIAAPSEAKGAGANNLETTPTAPFDTLRDYIAAMEAHGQVLRLPEVDQDAYEMTALMYRLMDDYGMFGAPIIIAERIKIDGRWMQGPVIGNVMGPWEAEAITFGLDVVPHDGVGTYRKAKAHFTEILKRNGGNYPQITPVEVSADRAGCKEVILRGDDIDLTKFPFLQSNPGDAGRYINTGSVFTKDPEMGFNFGTYRCQLRGPREIGVNPEPNQTGWRMLMAARERGEETARISIALGQDPIVWMMSGARIAGRRRGGKDPVDELAIAGGFRGKPLEVIRSATN</sequence>
<dbReference type="EMBL" id="UINC01066813">
    <property type="protein sequence ID" value="SVB97886.1"/>
    <property type="molecule type" value="Genomic_DNA"/>
</dbReference>
<protein>
    <recommendedName>
        <fullName evidence="1">3-octaprenyl-4-hydroxybenzoate carboxy-lyase-like Rift-related domain-containing protein</fullName>
    </recommendedName>
</protein>
<dbReference type="InterPro" id="IPR048304">
    <property type="entry name" value="UbiD_Rift_dom"/>
</dbReference>
<dbReference type="GO" id="GO:0005737">
    <property type="term" value="C:cytoplasm"/>
    <property type="evidence" value="ECO:0007669"/>
    <property type="project" value="TreeGrafter"/>
</dbReference>
<dbReference type="SUPFAM" id="SSF50475">
    <property type="entry name" value="FMN-binding split barrel"/>
    <property type="match status" value="1"/>
</dbReference>
<evidence type="ECO:0000259" key="1">
    <source>
        <dbReference type="Pfam" id="PF01977"/>
    </source>
</evidence>
<name>A0A382IE63_9ZZZZ</name>
<dbReference type="GO" id="GO:0016831">
    <property type="term" value="F:carboxy-lyase activity"/>
    <property type="evidence" value="ECO:0007669"/>
    <property type="project" value="InterPro"/>
</dbReference>
<organism evidence="2">
    <name type="scientific">marine metagenome</name>
    <dbReference type="NCBI Taxonomy" id="408172"/>
    <lineage>
        <taxon>unclassified sequences</taxon>
        <taxon>metagenomes</taxon>
        <taxon>ecological metagenomes</taxon>
    </lineage>
</organism>
<evidence type="ECO:0000313" key="2">
    <source>
        <dbReference type="EMBL" id="SVB97886.1"/>
    </source>
</evidence>
<dbReference type="Pfam" id="PF01977">
    <property type="entry name" value="UbiD"/>
    <property type="match status" value="1"/>
</dbReference>
<dbReference type="PANTHER" id="PTHR30108:SF17">
    <property type="entry name" value="FERULIC ACID DECARBOXYLASE 1"/>
    <property type="match status" value="1"/>
</dbReference>
<dbReference type="InterPro" id="IPR006311">
    <property type="entry name" value="TAT_signal"/>
</dbReference>
<dbReference type="AlphaFoldDB" id="A0A382IE63"/>
<feature type="non-terminal residue" evidence="2">
    <location>
        <position position="317"/>
    </location>
</feature>
<dbReference type="GO" id="GO:0033494">
    <property type="term" value="P:ferulate metabolic process"/>
    <property type="evidence" value="ECO:0007669"/>
    <property type="project" value="TreeGrafter"/>
</dbReference>
<dbReference type="PROSITE" id="PS51318">
    <property type="entry name" value="TAT"/>
    <property type="match status" value="1"/>
</dbReference>
<dbReference type="InterPro" id="IPR002830">
    <property type="entry name" value="UbiD"/>
</dbReference>
<gene>
    <name evidence="2" type="ORF">METZ01_LOCUS250740</name>
</gene>
<dbReference type="GO" id="GO:0046281">
    <property type="term" value="P:cinnamic acid catabolic process"/>
    <property type="evidence" value="ECO:0007669"/>
    <property type="project" value="TreeGrafter"/>
</dbReference>